<accession>B6HDE8</accession>
<organism evidence="1 2">
    <name type="scientific">Penicillium rubens (strain ATCC 28089 / DSM 1075 / NRRL 1951 / Wisconsin 54-1255)</name>
    <name type="common">Penicillium chrysogenum</name>
    <dbReference type="NCBI Taxonomy" id="500485"/>
    <lineage>
        <taxon>Eukaryota</taxon>
        <taxon>Fungi</taxon>
        <taxon>Dikarya</taxon>
        <taxon>Ascomycota</taxon>
        <taxon>Pezizomycotina</taxon>
        <taxon>Eurotiomycetes</taxon>
        <taxon>Eurotiomycetidae</taxon>
        <taxon>Eurotiales</taxon>
        <taxon>Aspergillaceae</taxon>
        <taxon>Penicillium</taxon>
        <taxon>Penicillium chrysogenum species complex</taxon>
    </lineage>
</organism>
<sequence length="108" mass="12458">MADDILILSSISYTLPGRHLNRYDAYFLVGGDIQTSWPTLSEKSWVICASPGKLDSESTSLRASPVEDRTPRKYTVVGFIPTCPCWETQPWKADISKFIPIWRWRWYS</sequence>
<dbReference type="Proteomes" id="UP000000724">
    <property type="component" value="Contig Pc00c20"/>
</dbReference>
<dbReference type="HOGENOM" id="CLU_2197807_0_0_1"/>
<proteinExistence type="predicted"/>
<dbReference type="OrthoDB" id="4343213at2759"/>
<gene>
    <name evidence="1" type="ORF">Pc20g07420</name>
    <name evidence="1" type="ORF">PCH_Pc20g07420</name>
</gene>
<dbReference type="VEuPathDB" id="FungiDB:PCH_Pc20g07420"/>
<reference evidence="1 2" key="1">
    <citation type="journal article" date="2008" name="Nat. Biotechnol.">
        <title>Genome sequencing and analysis of the filamentous fungus Penicillium chrysogenum.</title>
        <authorList>
            <person name="van den Berg M.A."/>
            <person name="Albang R."/>
            <person name="Albermann K."/>
            <person name="Badger J.H."/>
            <person name="Daran J.-M."/>
            <person name="Driessen A.J.M."/>
            <person name="Garcia-Estrada C."/>
            <person name="Fedorova N.D."/>
            <person name="Harris D.M."/>
            <person name="Heijne W.H.M."/>
            <person name="Joardar V.S."/>
            <person name="Kiel J.A.K.W."/>
            <person name="Kovalchuk A."/>
            <person name="Martin J.F."/>
            <person name="Nierman W.C."/>
            <person name="Nijland J.G."/>
            <person name="Pronk J.T."/>
            <person name="Roubos J.A."/>
            <person name="van der Klei I.J."/>
            <person name="van Peij N.N.M.E."/>
            <person name="Veenhuis M."/>
            <person name="von Doehren H."/>
            <person name="Wagner C."/>
            <person name="Wortman J.R."/>
            <person name="Bovenberg R.A.L."/>
        </authorList>
    </citation>
    <scope>NUCLEOTIDE SEQUENCE [LARGE SCALE GENOMIC DNA]</scope>
    <source>
        <strain evidence="2">ATCC 28089 / DSM 1075 / NRRL 1951 / Wisconsin 54-1255</strain>
    </source>
</reference>
<dbReference type="EMBL" id="AM920435">
    <property type="protein sequence ID" value="CAP86071.1"/>
    <property type="molecule type" value="Genomic_DNA"/>
</dbReference>
<dbReference type="AlphaFoldDB" id="B6HDE8"/>
<evidence type="ECO:0000313" key="2">
    <source>
        <dbReference type="Proteomes" id="UP000000724"/>
    </source>
</evidence>
<keyword evidence="2" id="KW-1185">Reference proteome</keyword>
<name>B6HDE8_PENRW</name>
<protein>
    <submittedName>
        <fullName evidence="1">Uncharacterized protein</fullName>
    </submittedName>
</protein>
<evidence type="ECO:0000313" key="1">
    <source>
        <dbReference type="EMBL" id="CAP86071.1"/>
    </source>
</evidence>